<organism evidence="2 3">
    <name type="scientific">Octadecabacter ascidiaceicola</name>
    <dbReference type="NCBI Taxonomy" id="1655543"/>
    <lineage>
        <taxon>Bacteria</taxon>
        <taxon>Pseudomonadati</taxon>
        <taxon>Pseudomonadota</taxon>
        <taxon>Alphaproteobacteria</taxon>
        <taxon>Rhodobacterales</taxon>
        <taxon>Roseobacteraceae</taxon>
        <taxon>Octadecabacter</taxon>
    </lineage>
</organism>
<evidence type="ECO:0000313" key="3">
    <source>
        <dbReference type="Proteomes" id="UP000203464"/>
    </source>
</evidence>
<reference evidence="3" key="1">
    <citation type="submission" date="2017-05" db="EMBL/GenBank/DDBJ databases">
        <authorList>
            <person name="Rodrigo-Torres L."/>
            <person name="Arahal R. D."/>
            <person name="Lucena T."/>
        </authorList>
    </citation>
    <scope>NUCLEOTIDE SEQUENCE [LARGE SCALE GENOMIC DNA]</scope>
    <source>
        <strain evidence="3">CECT 8868</strain>
    </source>
</reference>
<gene>
    <name evidence="2" type="ORF">OCA8868_02560</name>
</gene>
<evidence type="ECO:0000259" key="1">
    <source>
        <dbReference type="Pfam" id="PF13023"/>
    </source>
</evidence>
<dbReference type="AlphaFoldDB" id="A0A238KFX1"/>
<evidence type="ECO:0000313" key="2">
    <source>
        <dbReference type="EMBL" id="SMX41661.1"/>
    </source>
</evidence>
<dbReference type="Proteomes" id="UP000203464">
    <property type="component" value="Unassembled WGS sequence"/>
</dbReference>
<keyword evidence="3" id="KW-1185">Reference proteome</keyword>
<dbReference type="Pfam" id="PF13023">
    <property type="entry name" value="HD_3"/>
    <property type="match status" value="1"/>
</dbReference>
<dbReference type="EMBL" id="FXYD01000004">
    <property type="protein sequence ID" value="SMX41661.1"/>
    <property type="molecule type" value="Genomic_DNA"/>
</dbReference>
<accession>A0A238KFX1</accession>
<dbReference type="SUPFAM" id="SSF109604">
    <property type="entry name" value="HD-domain/PDEase-like"/>
    <property type="match status" value="1"/>
</dbReference>
<protein>
    <recommendedName>
        <fullName evidence="1">HD domain-containing protein</fullName>
    </recommendedName>
</protein>
<proteinExistence type="predicted"/>
<sequence length="136" mass="15597">MFLETLTPDLTINEVLGLPKTEIRADIDQIYRMFELERTIRFFGQYHWETETSEAEVKPGELALENVAAHTFQVASSVQLLAPHFQKLNKAKAIELALLHDQLEVFTGDKDPVGEDGYSTYQHREPSTILSVLRFF</sequence>
<feature type="domain" description="HD" evidence="1">
    <location>
        <begin position="64"/>
        <end position="131"/>
    </location>
</feature>
<name>A0A238KFX1_9RHOB</name>
<dbReference type="Gene3D" id="1.10.3210.10">
    <property type="entry name" value="Hypothetical protein af1432"/>
    <property type="match status" value="1"/>
</dbReference>
<dbReference type="InterPro" id="IPR006674">
    <property type="entry name" value="HD_domain"/>
</dbReference>